<evidence type="ECO:0000313" key="2">
    <source>
        <dbReference type="Proteomes" id="UP000267096"/>
    </source>
</evidence>
<dbReference type="Proteomes" id="UP000267096">
    <property type="component" value="Unassembled WGS sequence"/>
</dbReference>
<evidence type="ECO:0000313" key="1">
    <source>
        <dbReference type="EMBL" id="VDK17589.1"/>
    </source>
</evidence>
<sequence length="178" mass="19616">MNTSFAARPIPPCYIAFLIDASGKAKHFQQEVEALTNITENWSLDGSGRLHVSAASTGLSAKDPDTDVPDFVTTRTEWDKVPPLLVNDAILRGDDSPTSPTNDAAGIKAALNVSKPWLPCRMARRESILMVSIDGGSSDLRQLSYPSEDLFMEMNNFNQEEIHELSKMIMLNSCVHLH</sequence>
<proteinExistence type="predicted"/>
<dbReference type="EMBL" id="UYRR01000165">
    <property type="protein sequence ID" value="VDK17589.1"/>
    <property type="molecule type" value="Genomic_DNA"/>
</dbReference>
<dbReference type="AlphaFoldDB" id="A0A0M3IYT6"/>
<name>A0A0M3IYT6_ANISI</name>
<organism evidence="3">
    <name type="scientific">Anisakis simplex</name>
    <name type="common">Herring worm</name>
    <dbReference type="NCBI Taxonomy" id="6269"/>
    <lineage>
        <taxon>Eukaryota</taxon>
        <taxon>Metazoa</taxon>
        <taxon>Ecdysozoa</taxon>
        <taxon>Nematoda</taxon>
        <taxon>Chromadorea</taxon>
        <taxon>Rhabditida</taxon>
        <taxon>Spirurina</taxon>
        <taxon>Ascaridomorpha</taxon>
        <taxon>Ascaridoidea</taxon>
        <taxon>Anisakidae</taxon>
        <taxon>Anisakis</taxon>
        <taxon>Anisakis simplex complex</taxon>
    </lineage>
</organism>
<protein>
    <submittedName>
        <fullName evidence="3">VWFA domain-containing protein</fullName>
    </submittedName>
</protein>
<keyword evidence="2" id="KW-1185">Reference proteome</keyword>
<reference evidence="1 2" key="2">
    <citation type="submission" date="2018-11" db="EMBL/GenBank/DDBJ databases">
        <authorList>
            <consortium name="Pathogen Informatics"/>
        </authorList>
    </citation>
    <scope>NUCLEOTIDE SEQUENCE [LARGE SCALE GENOMIC DNA]</scope>
</reference>
<dbReference type="WBParaSite" id="ASIM_0000041501-mRNA-1">
    <property type="protein sequence ID" value="ASIM_0000041501-mRNA-1"/>
    <property type="gene ID" value="ASIM_0000041501"/>
</dbReference>
<accession>A0A0M3IYT6</accession>
<gene>
    <name evidence="1" type="ORF">ASIM_LOCUS319</name>
</gene>
<evidence type="ECO:0000313" key="3">
    <source>
        <dbReference type="WBParaSite" id="ASIM_0000041501-mRNA-1"/>
    </source>
</evidence>
<reference evidence="3" key="1">
    <citation type="submission" date="2017-02" db="UniProtKB">
        <authorList>
            <consortium name="WormBaseParasite"/>
        </authorList>
    </citation>
    <scope>IDENTIFICATION</scope>
</reference>